<evidence type="ECO:0000256" key="1">
    <source>
        <dbReference type="SAM" id="SignalP"/>
    </source>
</evidence>
<organism evidence="2 3">
    <name type="scientific">Pseudomonas psychrophila</name>
    <dbReference type="NCBI Taxonomy" id="122355"/>
    <lineage>
        <taxon>Bacteria</taxon>
        <taxon>Pseudomonadati</taxon>
        <taxon>Pseudomonadota</taxon>
        <taxon>Gammaproteobacteria</taxon>
        <taxon>Pseudomonadales</taxon>
        <taxon>Pseudomonadaceae</taxon>
        <taxon>Pseudomonas</taxon>
    </lineage>
</organism>
<name>A0ABY0VWB7_9PSED</name>
<dbReference type="GeneID" id="96622550"/>
<dbReference type="Proteomes" id="UP000182058">
    <property type="component" value="Chromosome I"/>
</dbReference>
<dbReference type="RefSeq" id="WP_048351947.1">
    <property type="nucleotide sequence ID" value="NZ_CP049044.1"/>
</dbReference>
<evidence type="ECO:0000313" key="3">
    <source>
        <dbReference type="Proteomes" id="UP000182058"/>
    </source>
</evidence>
<feature type="chain" id="PRO_5045974148" description="Fimbrial protein" evidence="1">
    <location>
        <begin position="37"/>
        <end position="424"/>
    </location>
</feature>
<keyword evidence="1" id="KW-0732">Signal</keyword>
<dbReference type="EMBL" id="LT629795">
    <property type="protein sequence ID" value="SDU59635.1"/>
    <property type="molecule type" value="Genomic_DNA"/>
</dbReference>
<sequence>MKVFESTRSRGRVLARCFLSSGLAVLAGLCAIQAQALTVEISATFSPDSANPQINQFKNTTPNSGICKTYPLVCSSRGYFSIGLSGLEATTQSPILAKHSNIRDGAMFKVPADPRPVQVTSASGQVAEVFFAISALSASNRTRDVRLLVGLPTAEHNYAHSVLWDGNPWGWSSPAACPRGAGMYAGTAFANFFWFTPQSVPCGFSPAYEIDSLTMYNISVSYLMISPDPLRMESGIYRGSITYTVGPGGDFDFGDNLAATDNLVTMNFTLNVEHTLKFQFPAGYGSVVLNPAGGWQQWLNNGRRPQKLAAAQDFKMWASTAFSIELQCEYTLSDQCAIKNPAGHEVPVETRVTLPNGLRDASNQPVNRLLLSTSPQVFSPSHYVDNRPAALHFEVARDQVTSMIDEHSGSTYKGNITVVWNSEV</sequence>
<feature type="signal peptide" evidence="1">
    <location>
        <begin position="1"/>
        <end position="36"/>
    </location>
</feature>
<protein>
    <recommendedName>
        <fullName evidence="4">Fimbrial protein</fullName>
    </recommendedName>
</protein>
<accession>A0ABY0VWB7</accession>
<reference evidence="2 3" key="1">
    <citation type="submission" date="2016-10" db="EMBL/GenBank/DDBJ databases">
        <authorList>
            <person name="Varghese N."/>
            <person name="Submissions S."/>
        </authorList>
    </citation>
    <scope>NUCLEOTIDE SEQUENCE [LARGE SCALE GENOMIC DNA]</scope>
    <source>
        <strain evidence="2 3">BS3667</strain>
    </source>
</reference>
<keyword evidence="3" id="KW-1185">Reference proteome</keyword>
<proteinExistence type="predicted"/>
<evidence type="ECO:0008006" key="4">
    <source>
        <dbReference type="Google" id="ProtNLM"/>
    </source>
</evidence>
<evidence type="ECO:0000313" key="2">
    <source>
        <dbReference type="EMBL" id="SDU59635.1"/>
    </source>
</evidence>
<gene>
    <name evidence="2" type="ORF">SAMN04490201_2974</name>
</gene>